<feature type="non-terminal residue" evidence="1">
    <location>
        <position position="1"/>
    </location>
</feature>
<sequence length="450" mass="49724">VNIQPQFGIVRQYGSRASDQSLEDFRATLKVGDLVNGRVLRQVAENRFLVTFDGLNLVVETNIELSPQDNVQGRILSLDDQVTVRLTSHSAGATNRSQSIAELLGNLNFSVDAQAKAFAKALVAYNMPLNAESLESLLNYASAVNIESSLPPNLITAAWLLKLPPQSHLISALQLIFEQRRDLVGGLQHLKSSLDLLLENLPKGIDPLLINQILEFLTLDPGDANFTDQISEFASRLGLGYEAKLLALLDSRESIQGFLKSTGRNLKVLLLQLNLQVKDFLSANGLGSAVHRNLSQTAEAIERVFASIDSHELAMNRDVLNGGQFYLQIPLYYGDKYLTAEVLGRSDSSDKIDLENLQLQMVIETENLGTLKVNLQVLHRDMICAILTEDLSYNSFIEREKGNLLSRMKALNYNLEDVRLQVVDKGEIGIDMIPITAALQSDLVRVDVSA</sequence>
<accession>A0A381WYP9</accession>
<dbReference type="AlphaFoldDB" id="A0A381WYP9"/>
<name>A0A381WYP9_9ZZZZ</name>
<gene>
    <name evidence="1" type="ORF">METZ01_LOCUS110235</name>
</gene>
<reference evidence="1" key="1">
    <citation type="submission" date="2018-05" db="EMBL/GenBank/DDBJ databases">
        <authorList>
            <person name="Lanie J.A."/>
            <person name="Ng W.-L."/>
            <person name="Kazmierczak K.M."/>
            <person name="Andrzejewski T.M."/>
            <person name="Davidsen T.M."/>
            <person name="Wayne K.J."/>
            <person name="Tettelin H."/>
            <person name="Glass J.I."/>
            <person name="Rusch D."/>
            <person name="Podicherti R."/>
            <person name="Tsui H.-C.T."/>
            <person name="Winkler M.E."/>
        </authorList>
    </citation>
    <scope>NUCLEOTIDE SEQUENCE</scope>
</reference>
<organism evidence="1">
    <name type="scientific">marine metagenome</name>
    <dbReference type="NCBI Taxonomy" id="408172"/>
    <lineage>
        <taxon>unclassified sequences</taxon>
        <taxon>metagenomes</taxon>
        <taxon>ecological metagenomes</taxon>
    </lineage>
</organism>
<dbReference type="EMBL" id="UINC01013250">
    <property type="protein sequence ID" value="SVA57381.1"/>
    <property type="molecule type" value="Genomic_DNA"/>
</dbReference>
<proteinExistence type="predicted"/>
<evidence type="ECO:0000313" key="1">
    <source>
        <dbReference type="EMBL" id="SVA57381.1"/>
    </source>
</evidence>
<protein>
    <recommendedName>
        <fullName evidence="2">Flagellar hook-length control protein-like C-terminal domain-containing protein</fullName>
    </recommendedName>
</protein>
<evidence type="ECO:0008006" key="2">
    <source>
        <dbReference type="Google" id="ProtNLM"/>
    </source>
</evidence>